<dbReference type="Gene3D" id="3.90.1200.10">
    <property type="match status" value="1"/>
</dbReference>
<reference evidence="2" key="1">
    <citation type="submission" date="2020-11" db="EMBL/GenBank/DDBJ databases">
        <authorList>
            <consortium name="DOE Joint Genome Institute"/>
            <person name="Ahrendt S."/>
            <person name="Riley R."/>
            <person name="Andreopoulos W."/>
            <person name="Labutti K."/>
            <person name="Pangilinan J."/>
            <person name="Ruiz-Duenas F.J."/>
            <person name="Barrasa J.M."/>
            <person name="Sanchez-Garcia M."/>
            <person name="Camarero S."/>
            <person name="Miyauchi S."/>
            <person name="Serrano A."/>
            <person name="Linde D."/>
            <person name="Babiker R."/>
            <person name="Drula E."/>
            <person name="Ayuso-Fernandez I."/>
            <person name="Pacheco R."/>
            <person name="Padilla G."/>
            <person name="Ferreira P."/>
            <person name="Barriuso J."/>
            <person name="Kellner H."/>
            <person name="Castanera R."/>
            <person name="Alfaro M."/>
            <person name="Ramirez L."/>
            <person name="Pisabarro A.G."/>
            <person name="Kuo A."/>
            <person name="Tritt A."/>
            <person name="Lipzen A."/>
            <person name="He G."/>
            <person name="Yan M."/>
            <person name="Ng V."/>
            <person name="Cullen D."/>
            <person name="Martin F."/>
            <person name="Rosso M.-N."/>
            <person name="Henrissat B."/>
            <person name="Hibbett D."/>
            <person name="Martinez A.T."/>
            <person name="Grigoriev I.V."/>
        </authorList>
    </citation>
    <scope>NUCLEOTIDE SEQUENCE</scope>
    <source>
        <strain evidence="2">AH 40177</strain>
    </source>
</reference>
<dbReference type="InterPro" id="IPR011009">
    <property type="entry name" value="Kinase-like_dom_sf"/>
</dbReference>
<name>A0A9P5Q5U1_9AGAR</name>
<keyword evidence="3" id="KW-1185">Reference proteome</keyword>
<dbReference type="PANTHER" id="PTHR21310">
    <property type="entry name" value="AMINOGLYCOSIDE PHOSPHOTRANSFERASE-RELATED-RELATED"/>
    <property type="match status" value="1"/>
</dbReference>
<keyword evidence="2" id="KW-0808">Transferase</keyword>
<organism evidence="2 3">
    <name type="scientific">Rhodocollybia butyracea</name>
    <dbReference type="NCBI Taxonomy" id="206335"/>
    <lineage>
        <taxon>Eukaryota</taxon>
        <taxon>Fungi</taxon>
        <taxon>Dikarya</taxon>
        <taxon>Basidiomycota</taxon>
        <taxon>Agaricomycotina</taxon>
        <taxon>Agaricomycetes</taxon>
        <taxon>Agaricomycetidae</taxon>
        <taxon>Agaricales</taxon>
        <taxon>Marasmiineae</taxon>
        <taxon>Omphalotaceae</taxon>
        <taxon>Rhodocollybia</taxon>
    </lineage>
</organism>
<dbReference type="SUPFAM" id="SSF56112">
    <property type="entry name" value="Protein kinase-like (PK-like)"/>
    <property type="match status" value="1"/>
</dbReference>
<dbReference type="InterPro" id="IPR051678">
    <property type="entry name" value="AGP_Transferase"/>
</dbReference>
<keyword evidence="2" id="KW-0418">Kinase</keyword>
<feature type="domain" description="Aminoglycoside phosphotransferase" evidence="1">
    <location>
        <begin position="13"/>
        <end position="185"/>
    </location>
</feature>
<gene>
    <name evidence="2" type="ORF">BDP27DRAFT_1212810</name>
</gene>
<dbReference type="EMBL" id="JADNRY010000010">
    <property type="protein sequence ID" value="KAF9075309.1"/>
    <property type="molecule type" value="Genomic_DNA"/>
</dbReference>
<dbReference type="GO" id="GO:0016301">
    <property type="term" value="F:kinase activity"/>
    <property type="evidence" value="ECO:0007669"/>
    <property type="project" value="UniProtKB-KW"/>
</dbReference>
<accession>A0A9P5Q5U1</accession>
<comment type="caution">
    <text evidence="2">The sequence shown here is derived from an EMBL/GenBank/DDBJ whole genome shotgun (WGS) entry which is preliminary data.</text>
</comment>
<evidence type="ECO:0000313" key="3">
    <source>
        <dbReference type="Proteomes" id="UP000772434"/>
    </source>
</evidence>
<proteinExistence type="predicted"/>
<dbReference type="OrthoDB" id="5598852at2759"/>
<protein>
    <submittedName>
        <fullName evidence="2">Kinase-like domain-containing protein</fullName>
    </submittedName>
</protein>
<dbReference type="AlphaFoldDB" id="A0A9P5Q5U1"/>
<sequence>MWSSALAVDNSRILKFSSRSLIHEVLAMELIRDKTDIPVATPLMTFSDTDEMFIVMTVIPGEPLSEKWSSLSGGELADIANELIGHIESIRSLGASLSDGEPLIGAWPVGPLRNVLFDPPSPRPFSSSIELRTYWEQRLKKRRSIRVPQQTHVVLTHGDLGTQNILVKDAHIVGIVDWDTFGWYPDYWEGLMFHRRTDQRLHEYKGKILEKLGLPDVEDYELAIREALL</sequence>
<evidence type="ECO:0000313" key="2">
    <source>
        <dbReference type="EMBL" id="KAF9075309.1"/>
    </source>
</evidence>
<dbReference type="Pfam" id="PF01636">
    <property type="entry name" value="APH"/>
    <property type="match status" value="1"/>
</dbReference>
<dbReference type="Proteomes" id="UP000772434">
    <property type="component" value="Unassembled WGS sequence"/>
</dbReference>
<evidence type="ECO:0000259" key="1">
    <source>
        <dbReference type="Pfam" id="PF01636"/>
    </source>
</evidence>
<dbReference type="PANTHER" id="PTHR21310:SF55">
    <property type="entry name" value="AMINOGLYCOSIDE PHOSPHOTRANSFERASE DOMAIN-CONTAINING PROTEIN"/>
    <property type="match status" value="1"/>
</dbReference>
<dbReference type="InterPro" id="IPR002575">
    <property type="entry name" value="Aminoglycoside_PTrfase"/>
</dbReference>